<keyword evidence="3 6" id="KW-0663">Pyridoxal phosphate</keyword>
<dbReference type="SUPFAM" id="SSF50621">
    <property type="entry name" value="Alanine racemase C-terminal domain-like"/>
    <property type="match status" value="1"/>
</dbReference>
<keyword evidence="4" id="KW-0456">Lyase</keyword>
<feature type="non-terminal residue" evidence="11">
    <location>
        <position position="1"/>
    </location>
</feature>
<dbReference type="Proteomes" id="UP000663866">
    <property type="component" value="Unassembled WGS sequence"/>
</dbReference>
<feature type="domain" description="Orn/DAP/Arg decarboxylase 2 N-terminal" evidence="9">
    <location>
        <begin position="20"/>
        <end position="259"/>
    </location>
</feature>
<evidence type="ECO:0000313" key="11">
    <source>
        <dbReference type="EMBL" id="CAF4168699.1"/>
    </source>
</evidence>
<dbReference type="Proteomes" id="UP000663887">
    <property type="component" value="Unassembled WGS sequence"/>
</dbReference>
<dbReference type="Gene3D" id="2.40.37.10">
    <property type="entry name" value="Lyase, Ornithine Decarboxylase, Chain A, domain 1"/>
    <property type="match status" value="1"/>
</dbReference>
<dbReference type="PRINTS" id="PR01179">
    <property type="entry name" value="ODADCRBXLASE"/>
</dbReference>
<protein>
    <recommendedName>
        <fullName evidence="14">Ornithine decarboxylase</fullName>
    </recommendedName>
</protein>
<dbReference type="GO" id="GO:0033387">
    <property type="term" value="P:putrescine biosynthetic process from arginine, via ornithine"/>
    <property type="evidence" value="ECO:0007669"/>
    <property type="project" value="TreeGrafter"/>
</dbReference>
<keyword evidence="13" id="KW-1185">Reference proteome</keyword>
<evidence type="ECO:0000313" key="12">
    <source>
        <dbReference type="EMBL" id="CAF4203195.1"/>
    </source>
</evidence>
<gene>
    <name evidence="11" type="ORF">OVN521_LOCUS24574</name>
    <name evidence="12" type="ORF">UXM345_LOCUS28124</name>
    <name evidence="10" type="ORF">XDN619_LOCUS23478</name>
</gene>
<comment type="similarity">
    <text evidence="2 7">Belongs to the Orn/Lys/Arg decarboxylase class-II family.</text>
</comment>
<evidence type="ECO:0000313" key="13">
    <source>
        <dbReference type="Proteomes" id="UP000663866"/>
    </source>
</evidence>
<evidence type="ECO:0000313" key="10">
    <source>
        <dbReference type="EMBL" id="CAF2124767.1"/>
    </source>
</evidence>
<dbReference type="EMBL" id="CAJNRG010010725">
    <property type="protein sequence ID" value="CAF2124767.1"/>
    <property type="molecule type" value="Genomic_DNA"/>
</dbReference>
<dbReference type="CDD" id="cd00622">
    <property type="entry name" value="PLPDE_III_ODC"/>
    <property type="match status" value="1"/>
</dbReference>
<evidence type="ECO:0008006" key="14">
    <source>
        <dbReference type="Google" id="ProtNLM"/>
    </source>
</evidence>
<dbReference type="InterPro" id="IPR009006">
    <property type="entry name" value="Ala_racemase/Decarboxylase_C"/>
</dbReference>
<dbReference type="InterPro" id="IPR029066">
    <property type="entry name" value="PLP-binding_barrel"/>
</dbReference>
<feature type="domain" description="Orn/DAP/Arg decarboxylase 2 C-terminal" evidence="8">
    <location>
        <begin position="263"/>
        <end position="378"/>
    </location>
</feature>
<dbReference type="Pfam" id="PF02784">
    <property type="entry name" value="Orn_Arg_deC_N"/>
    <property type="match status" value="1"/>
</dbReference>
<name>A0A819YZK4_9BILA</name>
<evidence type="ECO:0000256" key="5">
    <source>
        <dbReference type="ARBA" id="ARBA00037173"/>
    </source>
</evidence>
<evidence type="ECO:0000256" key="7">
    <source>
        <dbReference type="RuleBase" id="RU003737"/>
    </source>
</evidence>
<evidence type="ECO:0000259" key="9">
    <source>
        <dbReference type="Pfam" id="PF02784"/>
    </source>
</evidence>
<dbReference type="GO" id="GO:0005737">
    <property type="term" value="C:cytoplasm"/>
    <property type="evidence" value="ECO:0007669"/>
    <property type="project" value="TreeGrafter"/>
</dbReference>
<evidence type="ECO:0000256" key="3">
    <source>
        <dbReference type="ARBA" id="ARBA00022898"/>
    </source>
</evidence>
<dbReference type="InterPro" id="IPR002433">
    <property type="entry name" value="Orn_de-COase"/>
</dbReference>
<dbReference type="Proteomes" id="UP000663842">
    <property type="component" value="Unassembled WGS sequence"/>
</dbReference>
<evidence type="ECO:0000259" key="8">
    <source>
        <dbReference type="Pfam" id="PF00278"/>
    </source>
</evidence>
<feature type="modified residue" description="N6-(pyridoxal phosphate)lysine" evidence="6">
    <location>
        <position position="41"/>
    </location>
</feature>
<evidence type="ECO:0000256" key="6">
    <source>
        <dbReference type="PIRSR" id="PIRSR600183-50"/>
    </source>
</evidence>
<comment type="function">
    <text evidence="5">Catalyzes the first and rate-limiting step of polyamine biosynthesis that converts ornithine into putrescine, which is the precursor for the polyamines, spermidine and spermine. Polyamines are essential for cell proliferation and are implicated in cellular processes, ranging from DNA replication to apoptosis.</text>
</comment>
<dbReference type="InterPro" id="IPR022644">
    <property type="entry name" value="De-COase2_N"/>
</dbReference>
<accession>A0A819YZK4</accession>
<dbReference type="Pfam" id="PF00278">
    <property type="entry name" value="Orn_DAP_Arg_deC"/>
    <property type="match status" value="1"/>
</dbReference>
<dbReference type="PANTHER" id="PTHR11482">
    <property type="entry name" value="ARGININE/DIAMINOPIMELATE/ORNITHINE DECARBOXYLASE"/>
    <property type="match status" value="1"/>
</dbReference>
<dbReference type="InterPro" id="IPR000183">
    <property type="entry name" value="Orn/DAP/Arg_de-COase"/>
</dbReference>
<dbReference type="EMBL" id="CAJOBG010005881">
    <property type="protein sequence ID" value="CAF4168699.1"/>
    <property type="molecule type" value="Genomic_DNA"/>
</dbReference>
<dbReference type="PRINTS" id="PR01182">
    <property type="entry name" value="ORNDCRBXLASE"/>
</dbReference>
<dbReference type="PANTHER" id="PTHR11482:SF6">
    <property type="entry name" value="ORNITHINE DECARBOXYLASE 1-RELATED"/>
    <property type="match status" value="1"/>
</dbReference>
<comment type="cofactor">
    <cofactor evidence="1 6">
        <name>pyridoxal 5'-phosphate</name>
        <dbReference type="ChEBI" id="CHEBI:597326"/>
    </cofactor>
</comment>
<dbReference type="EMBL" id="CAJOBF010006323">
    <property type="protein sequence ID" value="CAF4203195.1"/>
    <property type="molecule type" value="Genomic_DNA"/>
</dbReference>
<evidence type="ECO:0000256" key="2">
    <source>
        <dbReference type="ARBA" id="ARBA00008872"/>
    </source>
</evidence>
<comment type="caution">
    <text evidence="11">The sequence shown here is derived from an EMBL/GenBank/DDBJ whole genome shotgun (WGS) entry which is preliminary data.</text>
</comment>
<dbReference type="InterPro" id="IPR022643">
    <property type="entry name" value="De-COase2_C"/>
</dbReference>
<dbReference type="Gene3D" id="3.20.20.10">
    <property type="entry name" value="Alanine racemase"/>
    <property type="match status" value="1"/>
</dbReference>
<dbReference type="GO" id="GO:0004586">
    <property type="term" value="F:ornithine decarboxylase activity"/>
    <property type="evidence" value="ECO:0007669"/>
    <property type="project" value="TreeGrafter"/>
</dbReference>
<dbReference type="AlphaFoldDB" id="A0A819YZK4"/>
<dbReference type="SUPFAM" id="SSF51419">
    <property type="entry name" value="PLP-binding barrel"/>
    <property type="match status" value="1"/>
</dbReference>
<proteinExistence type="inferred from homology"/>
<reference evidence="11" key="1">
    <citation type="submission" date="2021-02" db="EMBL/GenBank/DDBJ databases">
        <authorList>
            <person name="Nowell W R."/>
        </authorList>
    </citation>
    <scope>NUCLEOTIDE SEQUENCE</scope>
</reference>
<organism evidence="11 13">
    <name type="scientific">Rotaria magnacalcarata</name>
    <dbReference type="NCBI Taxonomy" id="392030"/>
    <lineage>
        <taxon>Eukaryota</taxon>
        <taxon>Metazoa</taxon>
        <taxon>Spiralia</taxon>
        <taxon>Gnathifera</taxon>
        <taxon>Rotifera</taxon>
        <taxon>Eurotatoria</taxon>
        <taxon>Bdelloidea</taxon>
        <taxon>Philodinida</taxon>
        <taxon>Philodinidae</taxon>
        <taxon>Rotaria</taxon>
    </lineage>
</organism>
<feature type="active site" description="Proton donor" evidence="6">
    <location>
        <position position="351"/>
    </location>
</feature>
<dbReference type="FunFam" id="3.20.20.10:FF:000005">
    <property type="entry name" value="Ornithine decarboxylase"/>
    <property type="match status" value="1"/>
</dbReference>
<evidence type="ECO:0000256" key="1">
    <source>
        <dbReference type="ARBA" id="ARBA00001933"/>
    </source>
</evidence>
<sequence>HFLRQMDNEDSFYIADVSHCAKQYLKWKHNLPRVKPFYALKTNGKSFIIKVMEKMGSGFDCASIGELNAVLSVCPDINCSKRIVYSHPCKQISHIIDFKERGVKLTVVDNDNELIKIKNYWPNAKILIRLKVDDSQSVVGFSSKFGANERMAIRLLELAKKLSLEVIGCAFHVGTGCYDKAAFKNSLELARRLFDIAKKPHYRFKFTVLDIGGGFPGVDEEGKPVFSEMAKTINQTLYELFPENEDIEVIAEPGRYFAAGCMDVITSIISCRLNNKDYFDYLSVTGNPQLDNNTIELAENAYYINDGIYSSLATILSEKATYRVYCLRKHQKNSTQCEEKKYRSIVFGQTCDSFDCLSTSVNLPLLEIGDYLLFYNVGAYSNAISSNFNGFNAEKKYFYIWKD</sequence>
<evidence type="ECO:0000256" key="4">
    <source>
        <dbReference type="ARBA" id="ARBA00023239"/>
    </source>
</evidence>